<dbReference type="OrthoDB" id="659408at2"/>
<dbReference type="Proteomes" id="UP000464657">
    <property type="component" value="Chromosome"/>
</dbReference>
<dbReference type="InterPro" id="IPR029058">
    <property type="entry name" value="AB_hydrolase_fold"/>
</dbReference>
<protein>
    <recommendedName>
        <fullName evidence="3">2-succinyl-6-hydroxy-2,4-cyclohexadiene-1-carboxylate synthase</fullName>
    </recommendedName>
</protein>
<proteinExistence type="predicted"/>
<evidence type="ECO:0008006" key="3">
    <source>
        <dbReference type="Google" id="ProtNLM"/>
    </source>
</evidence>
<accession>A0A7L4ZI20</accession>
<evidence type="ECO:0000313" key="1">
    <source>
        <dbReference type="EMBL" id="QHI36378.1"/>
    </source>
</evidence>
<dbReference type="RefSeq" id="WP_160129091.1">
    <property type="nucleotide sequence ID" value="NZ_CP019288.1"/>
</dbReference>
<dbReference type="AlphaFoldDB" id="A0A7L4ZI20"/>
<sequence length="217" mass="25147">MRIILIPGLGYDHQIFQNLDLTGFEVEYLNWIEPKKGEKIHEYSQRLFSNVKKSTEKTILIGHSLGGIVSQEIASVHQIEKIILLSSIKSRKELSLWFKLVKPLRLDIFFTKGICVKTIKFWGKSHGFETDSEKELFKNMIGKQSNNYLQWALRELSSWKGVKITNQTEIIHIHGTNDKTLPYKLVYKPDFTIENGSHICVFKKADEITELIKNVVK</sequence>
<evidence type="ECO:0000313" key="2">
    <source>
        <dbReference type="Proteomes" id="UP000464657"/>
    </source>
</evidence>
<dbReference type="Gene3D" id="3.40.50.1820">
    <property type="entry name" value="alpha/beta hydrolase"/>
    <property type="match status" value="1"/>
</dbReference>
<dbReference type="EMBL" id="CP019288">
    <property type="protein sequence ID" value="QHI36378.1"/>
    <property type="molecule type" value="Genomic_DNA"/>
</dbReference>
<reference evidence="1 2" key="1">
    <citation type="journal article" date="2013" name="Int. J. Syst. Evol. Microbiol.">
        <title>Kordia antarctica sp. nov., isolated from Antarctic seawater.</title>
        <authorList>
            <person name="Baek K."/>
            <person name="Choi A."/>
            <person name="Kang I."/>
            <person name="Lee K."/>
            <person name="Cho J.C."/>
        </authorList>
    </citation>
    <scope>NUCLEOTIDE SEQUENCE [LARGE SCALE GENOMIC DNA]</scope>
    <source>
        <strain evidence="1 2">IMCC3317</strain>
    </source>
</reference>
<gene>
    <name evidence="1" type="ORF">IMCC3317_17400</name>
</gene>
<dbReference type="SUPFAM" id="SSF53474">
    <property type="entry name" value="alpha/beta-Hydrolases"/>
    <property type="match status" value="1"/>
</dbReference>
<name>A0A7L4ZI20_9FLAO</name>
<dbReference type="KEGG" id="kan:IMCC3317_17400"/>
<organism evidence="1 2">
    <name type="scientific">Kordia antarctica</name>
    <dbReference type="NCBI Taxonomy" id="1218801"/>
    <lineage>
        <taxon>Bacteria</taxon>
        <taxon>Pseudomonadati</taxon>
        <taxon>Bacteroidota</taxon>
        <taxon>Flavobacteriia</taxon>
        <taxon>Flavobacteriales</taxon>
        <taxon>Flavobacteriaceae</taxon>
        <taxon>Kordia</taxon>
    </lineage>
</organism>
<keyword evidence="2" id="KW-1185">Reference proteome</keyword>